<protein>
    <submittedName>
        <fullName evidence="5">Class II aldolase/adducin family protein</fullName>
    </submittedName>
</protein>
<comment type="caution">
    <text evidence="5">The sequence shown here is derived from an EMBL/GenBank/DDBJ whole genome shotgun (WGS) entry which is preliminary data.</text>
</comment>
<evidence type="ECO:0000256" key="1">
    <source>
        <dbReference type="ARBA" id="ARBA00022723"/>
    </source>
</evidence>
<dbReference type="PANTHER" id="PTHR22789:SF0">
    <property type="entry name" value="3-OXO-TETRONATE 4-PHOSPHATE DECARBOXYLASE-RELATED"/>
    <property type="match status" value="1"/>
</dbReference>
<evidence type="ECO:0000256" key="2">
    <source>
        <dbReference type="ARBA" id="ARBA00023239"/>
    </source>
</evidence>
<name>A0ABR7IA04_9FIRM</name>
<proteinExistence type="predicted"/>
<dbReference type="RefSeq" id="WP_186982029.1">
    <property type="nucleotide sequence ID" value="NZ_JACOQH010000004.1"/>
</dbReference>
<dbReference type="SUPFAM" id="SSF53639">
    <property type="entry name" value="AraD/HMP-PK domain-like"/>
    <property type="match status" value="2"/>
</dbReference>
<dbReference type="SMART" id="SM01007">
    <property type="entry name" value="Aldolase_II"/>
    <property type="match status" value="2"/>
</dbReference>
<dbReference type="Pfam" id="PF00596">
    <property type="entry name" value="Aldolase_II"/>
    <property type="match status" value="2"/>
</dbReference>
<feature type="domain" description="Class II aldolase/adducin N-terminal" evidence="4">
    <location>
        <begin position="227"/>
        <end position="390"/>
    </location>
</feature>
<evidence type="ECO:0000313" key="6">
    <source>
        <dbReference type="Proteomes" id="UP000621540"/>
    </source>
</evidence>
<dbReference type="InterPro" id="IPR036409">
    <property type="entry name" value="Aldolase_II/adducin_N_sf"/>
</dbReference>
<organism evidence="5 6">
    <name type="scientific">Roseburia yibonii</name>
    <dbReference type="NCBI Taxonomy" id="2763063"/>
    <lineage>
        <taxon>Bacteria</taxon>
        <taxon>Bacillati</taxon>
        <taxon>Bacillota</taxon>
        <taxon>Clostridia</taxon>
        <taxon>Lachnospirales</taxon>
        <taxon>Lachnospiraceae</taxon>
        <taxon>Roseburia</taxon>
    </lineage>
</organism>
<sequence length="416" mass="45070">MFQIPDPKEQLVAIMKRIYAQGMTTTSGGNLSIKDENGNVYITPGGTDKGSMTAEDIVCIRADGTMEGKHKPSSEYPFHMKIYETRGDIRAILHAHPPAMVAYSIVRKIPDISAFPELKACIGSVGMAEYGLTGSEELGEKIAKVFAEGCNVAELENHGLVVGSTDIESAYQMFEAMDFSARIGIGASRLGGAKNENPSGKGLTDENMEKPKDPSTEIPQEDRAVCEKLCEMVRRAWHQKLLYAGLGVFSARAESGTIYYIPQGTDQSAAGILDIRKLEQTGDSLHAKIYRTHPGIGSVVTAFPPELMAFAVTGTKFSSRIIPEIYMVMQDVVSLPQAQYAGKPDEIAAVFDGRTSVAVLEGGGVIVTAPSLLKAYDRLEVAEYSARAILESSQLGNIVEITEKQVDEIRVQCHLN</sequence>
<dbReference type="InterPro" id="IPR001303">
    <property type="entry name" value="Aldolase_II/adducin_N"/>
</dbReference>
<feature type="region of interest" description="Disordered" evidence="3">
    <location>
        <begin position="190"/>
        <end position="219"/>
    </location>
</feature>
<keyword evidence="6" id="KW-1185">Reference proteome</keyword>
<dbReference type="InterPro" id="IPR050197">
    <property type="entry name" value="Aldolase_class_II_sugar_metab"/>
</dbReference>
<keyword evidence="2" id="KW-0456">Lyase</keyword>
<dbReference type="PANTHER" id="PTHR22789">
    <property type="entry name" value="FUCULOSE PHOSPHATE ALDOLASE"/>
    <property type="match status" value="1"/>
</dbReference>
<evidence type="ECO:0000256" key="3">
    <source>
        <dbReference type="SAM" id="MobiDB-lite"/>
    </source>
</evidence>
<feature type="compositionally biased region" description="Basic and acidic residues" evidence="3">
    <location>
        <begin position="203"/>
        <end position="219"/>
    </location>
</feature>
<keyword evidence="1" id="KW-0479">Metal-binding</keyword>
<dbReference type="EMBL" id="JACOQH010000004">
    <property type="protein sequence ID" value="MBC5753741.1"/>
    <property type="molecule type" value="Genomic_DNA"/>
</dbReference>
<dbReference type="Proteomes" id="UP000621540">
    <property type="component" value="Unassembled WGS sequence"/>
</dbReference>
<evidence type="ECO:0000313" key="5">
    <source>
        <dbReference type="EMBL" id="MBC5753741.1"/>
    </source>
</evidence>
<evidence type="ECO:0000259" key="4">
    <source>
        <dbReference type="SMART" id="SM01007"/>
    </source>
</evidence>
<reference evidence="5 6" key="1">
    <citation type="submission" date="2020-08" db="EMBL/GenBank/DDBJ databases">
        <title>Genome public.</title>
        <authorList>
            <person name="Liu C."/>
            <person name="Sun Q."/>
        </authorList>
    </citation>
    <scope>NUCLEOTIDE SEQUENCE [LARGE SCALE GENOMIC DNA]</scope>
    <source>
        <strain evidence="5 6">BX0805</strain>
    </source>
</reference>
<feature type="domain" description="Class II aldolase/adducin N-terminal" evidence="4">
    <location>
        <begin position="9"/>
        <end position="185"/>
    </location>
</feature>
<accession>A0ABR7IA04</accession>
<dbReference type="Gene3D" id="3.40.225.10">
    <property type="entry name" value="Class II aldolase/adducin N-terminal domain"/>
    <property type="match status" value="2"/>
</dbReference>
<gene>
    <name evidence="5" type="ORF">H8Z76_06825</name>
</gene>